<accession>A0A4V5PP45</accession>
<name>A0A4V5PP45_RHOCA</name>
<evidence type="ECO:0000313" key="1">
    <source>
        <dbReference type="EMBL" id="TKD18081.1"/>
    </source>
</evidence>
<dbReference type="Proteomes" id="UP000310597">
    <property type="component" value="Unassembled WGS sequence"/>
</dbReference>
<dbReference type="RefSeq" id="WP_136906821.1">
    <property type="nucleotide sequence ID" value="NZ_SWJZ01000044.1"/>
</dbReference>
<protein>
    <submittedName>
        <fullName evidence="1">Uncharacterized protein</fullName>
    </submittedName>
</protein>
<proteinExistence type="predicted"/>
<dbReference type="AlphaFoldDB" id="A0A4V5PP45"/>
<dbReference type="EMBL" id="SWJZ01000044">
    <property type="protein sequence ID" value="TKD18081.1"/>
    <property type="molecule type" value="Genomic_DNA"/>
</dbReference>
<reference evidence="1 2" key="1">
    <citation type="submission" date="2019-04" db="EMBL/GenBank/DDBJ databases">
        <title>Draft Whole-Genome sequence of the purple photosynthetic bacterium Rhodobacter capsulatus SP108 with an indigenous class A beta-lactamase.</title>
        <authorList>
            <person name="Robertson S."/>
            <person name="Meyer T.E."/>
            <person name="Kyndt J.A."/>
        </authorList>
    </citation>
    <scope>NUCLEOTIDE SEQUENCE [LARGE SCALE GENOMIC DNA]</scope>
    <source>
        <strain evidence="1 2">SP108</strain>
    </source>
</reference>
<gene>
    <name evidence="1" type="ORF">FBT96_11630</name>
</gene>
<evidence type="ECO:0000313" key="2">
    <source>
        <dbReference type="Proteomes" id="UP000310597"/>
    </source>
</evidence>
<dbReference type="OrthoDB" id="7690394at2"/>
<sequence>MTAHTSSLTALASEAVLTPDALIAGPCALPVAPMAMPHQVIEPQSGLIRRLLTGLHLQAAHTVGTGH</sequence>
<organism evidence="1 2">
    <name type="scientific">Rhodobacter capsulatus</name>
    <name type="common">Rhodopseudomonas capsulata</name>
    <dbReference type="NCBI Taxonomy" id="1061"/>
    <lineage>
        <taxon>Bacteria</taxon>
        <taxon>Pseudomonadati</taxon>
        <taxon>Pseudomonadota</taxon>
        <taxon>Alphaproteobacteria</taxon>
        <taxon>Rhodobacterales</taxon>
        <taxon>Rhodobacter group</taxon>
        <taxon>Rhodobacter</taxon>
    </lineage>
</organism>
<comment type="caution">
    <text evidence="1">The sequence shown here is derived from an EMBL/GenBank/DDBJ whole genome shotgun (WGS) entry which is preliminary data.</text>
</comment>